<accession>A0A0K2XJM2</accession>
<dbReference type="Proteomes" id="UP000041394">
    <property type="component" value="Unassembled WGS sequence"/>
</dbReference>
<evidence type="ECO:0000313" key="6">
    <source>
        <dbReference type="Proteomes" id="UP000041394"/>
    </source>
</evidence>
<dbReference type="Pfam" id="PF01856">
    <property type="entry name" value="HP_OMP"/>
    <property type="match status" value="1"/>
</dbReference>
<dbReference type="AlphaFoldDB" id="A0A0K2XJM2"/>
<dbReference type="EMBL" id="CDMN01000067">
    <property type="protein sequence ID" value="CRF44929.1"/>
    <property type="molecule type" value="Genomic_DNA"/>
</dbReference>
<evidence type="ECO:0000256" key="1">
    <source>
        <dbReference type="SAM" id="SignalP"/>
    </source>
</evidence>
<evidence type="ECO:0000313" key="5">
    <source>
        <dbReference type="Proteomes" id="UP000038622"/>
    </source>
</evidence>
<dbReference type="RefSeq" id="WP_156239980.1">
    <property type="nucleotide sequence ID" value="NZ_CDMH01000059.1"/>
</dbReference>
<proteinExistence type="predicted"/>
<keyword evidence="5" id="KW-1185">Reference proteome</keyword>
<name>A0A0K2XJM2_9HELI</name>
<reference evidence="6 7" key="3">
    <citation type="submission" date="2014-12" db="EMBL/GenBank/DDBJ databases">
        <authorList>
            <person name="Jaenicke S."/>
        </authorList>
    </citation>
    <scope>NUCLEOTIDE SEQUENCE [LARGE SCALE GENOMIC DNA]</scope>
</reference>
<dbReference type="PRINTS" id="PR01776">
    <property type="entry name" value="HPOMPFAMILY"/>
</dbReference>
<dbReference type="InterPro" id="IPR002718">
    <property type="entry name" value="OMP_Helicobacter"/>
</dbReference>
<evidence type="ECO:0000313" key="4">
    <source>
        <dbReference type="EMBL" id="CRF44929.1"/>
    </source>
</evidence>
<dbReference type="EMBL" id="CDMH01000059">
    <property type="protein sequence ID" value="CRF43269.1"/>
    <property type="molecule type" value="Genomic_DNA"/>
</dbReference>
<protein>
    <submittedName>
        <fullName evidence="4">Outer membrane protein</fullName>
    </submittedName>
</protein>
<reference evidence="4" key="1">
    <citation type="submission" date="2014-12" db="EMBL/GenBank/DDBJ databases">
        <title>Whole genome sequences of four Staphylococcus schleiferi canine isolates.</title>
        <authorList>
            <person name="Misic A.M."/>
            <person name="Cain C."/>
            <person name="Morris D.O."/>
            <person name="Rankin S."/>
            <person name="Beiting D."/>
        </authorList>
    </citation>
    <scope>NUCLEOTIDE SEQUENCE</scope>
    <source>
        <strain evidence="2">ASB11</strain>
        <strain evidence="3">ASB13</strain>
        <strain evidence="4">ASB9</strain>
    </source>
</reference>
<evidence type="ECO:0000313" key="3">
    <source>
        <dbReference type="EMBL" id="CRF43269.1"/>
    </source>
</evidence>
<feature type="signal peptide" evidence="1">
    <location>
        <begin position="1"/>
        <end position="29"/>
    </location>
</feature>
<reference evidence="5" key="2">
    <citation type="submission" date="2014-12" db="EMBL/GenBank/DDBJ databases">
        <authorList>
            <person name="Smet A."/>
        </authorList>
    </citation>
    <scope>NUCLEOTIDE SEQUENCE [LARGE SCALE GENOMIC DNA]</scope>
</reference>
<sequence length="286" mass="31601">MVSKRKPNFLFSLSALVLGIGAFSAPLSAEKNGVFIEGGFQYSYASGSFAQFTSTQYTIPGMPSITTNANNLYRGNLYGGDVQVGFKMFFGQESRFGLRFYGFFSGQGGQANSMSSRNSDPDFVVANLKVGNFFYGGGLDMLYNFYDNDESSFGVFAGAMVGGSSWSMGKDKYCHWAGVYQHGQPSGCVTLNQFFDKQASINNQYYPGLKSTYAPNFVQVIVNVGFRFNVNKHQGIEMGVRIPIINDPYYTNKGTYAVGRSLKVNSKDAIRFRRNVAAFINYVINF</sequence>
<dbReference type="Proteomes" id="UP000045175">
    <property type="component" value="Unassembled WGS sequence"/>
</dbReference>
<keyword evidence="1" id="KW-0732">Signal</keyword>
<evidence type="ECO:0000313" key="7">
    <source>
        <dbReference type="Proteomes" id="UP000045175"/>
    </source>
</evidence>
<dbReference type="EMBL" id="CDML01000044">
    <property type="protein sequence ID" value="CRF41543.1"/>
    <property type="molecule type" value="Genomic_DNA"/>
</dbReference>
<dbReference type="STRING" id="1578720.HAL011_13440"/>
<evidence type="ECO:0000313" key="2">
    <source>
        <dbReference type="EMBL" id="CRF41543.1"/>
    </source>
</evidence>
<dbReference type="Proteomes" id="UP000038622">
    <property type="component" value="Unassembled WGS sequence"/>
</dbReference>
<feature type="chain" id="PRO_5013456509" evidence="1">
    <location>
        <begin position="30"/>
        <end position="286"/>
    </location>
</feature>
<organism evidence="4 6">
    <name type="scientific">Helicobacter ailurogastricus</name>
    <dbReference type="NCBI Taxonomy" id="1578720"/>
    <lineage>
        <taxon>Bacteria</taxon>
        <taxon>Pseudomonadati</taxon>
        <taxon>Campylobacterota</taxon>
        <taxon>Epsilonproteobacteria</taxon>
        <taxon>Campylobacterales</taxon>
        <taxon>Helicobacteraceae</taxon>
        <taxon>Helicobacter</taxon>
    </lineage>
</organism>
<gene>
    <name evidence="2" type="ORF">HAL011_13440</name>
    <name evidence="3" type="ORF">HAL013_14950</name>
    <name evidence="4" type="ORF">HAL09_15550</name>
</gene>
<dbReference type="OrthoDB" id="5328027at2"/>